<dbReference type="PANTHER" id="PTHR47026">
    <property type="entry name" value="PIGMENTOSA GTPASE REGULATOR-LIKE PROTEIN, PUTATIVE-RELATED"/>
    <property type="match status" value="1"/>
</dbReference>
<gene>
    <name evidence="3" type="ORF">M9Y10_028263</name>
</gene>
<evidence type="ECO:0000313" key="3">
    <source>
        <dbReference type="EMBL" id="KAK8891058.1"/>
    </source>
</evidence>
<dbReference type="PANTHER" id="PTHR47026:SF2">
    <property type="entry name" value="FLAGELLAR ASSOCIATED PROTEIN"/>
    <property type="match status" value="1"/>
</dbReference>
<dbReference type="EMBL" id="JAPFFF010000004">
    <property type="protein sequence ID" value="KAK8891058.1"/>
    <property type="molecule type" value="Genomic_DNA"/>
</dbReference>
<name>A0ABR2KJB4_9EUKA</name>
<evidence type="ECO:0000256" key="1">
    <source>
        <dbReference type="SAM" id="Coils"/>
    </source>
</evidence>
<feature type="compositionally biased region" description="Polar residues" evidence="2">
    <location>
        <begin position="123"/>
        <end position="137"/>
    </location>
</feature>
<comment type="caution">
    <text evidence="3">The sequence shown here is derived from an EMBL/GenBank/DDBJ whole genome shotgun (WGS) entry which is preliminary data.</text>
</comment>
<dbReference type="Proteomes" id="UP001470230">
    <property type="component" value="Unassembled WGS sequence"/>
</dbReference>
<feature type="coiled-coil region" evidence="1">
    <location>
        <begin position="353"/>
        <end position="385"/>
    </location>
</feature>
<feature type="compositionally biased region" description="Basic and acidic residues" evidence="2">
    <location>
        <begin position="46"/>
        <end position="56"/>
    </location>
</feature>
<reference evidence="3 4" key="1">
    <citation type="submission" date="2024-04" db="EMBL/GenBank/DDBJ databases">
        <title>Tritrichomonas musculus Genome.</title>
        <authorList>
            <person name="Alves-Ferreira E."/>
            <person name="Grigg M."/>
            <person name="Lorenzi H."/>
            <person name="Galac M."/>
        </authorList>
    </citation>
    <scope>NUCLEOTIDE SEQUENCE [LARGE SCALE GENOMIC DNA]</scope>
    <source>
        <strain evidence="3 4">EAF2021</strain>
    </source>
</reference>
<feature type="compositionally biased region" description="Basic and acidic residues" evidence="2">
    <location>
        <begin position="75"/>
        <end position="99"/>
    </location>
</feature>
<evidence type="ECO:0000313" key="4">
    <source>
        <dbReference type="Proteomes" id="UP001470230"/>
    </source>
</evidence>
<sequence>MESSSSNPQNEVKSDEIQLNDDKKDNNKGDTSLGESQENITDPSLEENKSSEKGEIETITNSITDGLLPTSNEINKIEENNDKLDNQDNEHKENDDSIKINDSTDQTSENANLNNEDEKTETTGDNNQSDENANLTSDETKIENNDNDDSKNDNEDDASKENNENHIEEEDIEEDNSNKNDDSMLHFSQTFSDEDVQYAFNQLLENNKLPESSMFPQLLQLIYREKTDAIDNQDYDRAKKLENMITSINRENDNFALSYSITPDNQSRYLNERDSRLHQQLQDTKAKYKVKLDHHTESCEFRLRQLQEKQQKEVNDLKAKYQDPSFLTRFNRPSQQLLNLRRCERKLALAKKYEEARQIKRIADNKQQQEEKEMQEAAQQSMQSEYVKLIEKQKKDLDRLMQFDKKMEKEIKTAKHKEISPIEKAIKQTAIRKANNEAKRPFYSLSSSALASTSPLNAKNYNPELARDVMAKNQTLATPRTMNRIKMLKIRNKVELNVEPIDNSTFAKLEQINARRMKSLLPKL</sequence>
<feature type="compositionally biased region" description="Polar residues" evidence="2">
    <location>
        <begin position="100"/>
        <end position="114"/>
    </location>
</feature>
<feature type="compositionally biased region" description="Basic and acidic residues" evidence="2">
    <location>
        <begin position="12"/>
        <end position="28"/>
    </location>
</feature>
<evidence type="ECO:0000256" key="2">
    <source>
        <dbReference type="SAM" id="MobiDB-lite"/>
    </source>
</evidence>
<keyword evidence="4" id="KW-1185">Reference proteome</keyword>
<protein>
    <submittedName>
        <fullName evidence="3">Uncharacterized protein</fullName>
    </submittedName>
</protein>
<keyword evidence="1" id="KW-0175">Coiled coil</keyword>
<proteinExistence type="predicted"/>
<feature type="region of interest" description="Disordered" evidence="2">
    <location>
        <begin position="1"/>
        <end position="185"/>
    </location>
</feature>
<organism evidence="3 4">
    <name type="scientific">Tritrichomonas musculus</name>
    <dbReference type="NCBI Taxonomy" id="1915356"/>
    <lineage>
        <taxon>Eukaryota</taxon>
        <taxon>Metamonada</taxon>
        <taxon>Parabasalia</taxon>
        <taxon>Tritrichomonadida</taxon>
        <taxon>Tritrichomonadidae</taxon>
        <taxon>Tritrichomonas</taxon>
    </lineage>
</organism>
<feature type="compositionally biased region" description="Basic and acidic residues" evidence="2">
    <location>
        <begin position="138"/>
        <end position="166"/>
    </location>
</feature>
<accession>A0ABR2KJB4</accession>
<feature type="compositionally biased region" description="Polar residues" evidence="2">
    <location>
        <begin position="1"/>
        <end position="11"/>
    </location>
</feature>
<feature type="compositionally biased region" description="Polar residues" evidence="2">
    <location>
        <begin position="29"/>
        <end position="42"/>
    </location>
</feature>